<gene>
    <name evidence="2" type="ORF">J0911_19385</name>
</gene>
<feature type="compositionally biased region" description="Low complexity" evidence="1">
    <location>
        <begin position="1"/>
        <end position="13"/>
    </location>
</feature>
<reference evidence="3" key="1">
    <citation type="submission" date="2023-07" db="EMBL/GenBank/DDBJ databases">
        <title>Myceligenerans salitolerans sp. nov., a halotolerant actinomycete isolated from a salt lake in Xinjiang, China.</title>
        <authorList>
            <person name="Guan T."/>
        </authorList>
    </citation>
    <scope>NUCLEOTIDE SEQUENCE [LARGE SCALE GENOMIC DNA]</scope>
    <source>
        <strain evidence="3">XHU 5031</strain>
    </source>
</reference>
<protein>
    <submittedName>
        <fullName evidence="2">Uncharacterized protein</fullName>
    </submittedName>
</protein>
<evidence type="ECO:0000313" key="3">
    <source>
        <dbReference type="Proteomes" id="UP000664617"/>
    </source>
</evidence>
<keyword evidence="3" id="KW-1185">Reference proteome</keyword>
<name>A0ABS3IFL1_9MICO</name>
<organism evidence="2 3">
    <name type="scientific">Myceligenerans salitolerans</name>
    <dbReference type="NCBI Taxonomy" id="1230528"/>
    <lineage>
        <taxon>Bacteria</taxon>
        <taxon>Bacillati</taxon>
        <taxon>Actinomycetota</taxon>
        <taxon>Actinomycetes</taxon>
        <taxon>Micrococcales</taxon>
        <taxon>Promicromonosporaceae</taxon>
        <taxon>Myceligenerans</taxon>
    </lineage>
</organism>
<dbReference type="Proteomes" id="UP000664617">
    <property type="component" value="Unassembled WGS sequence"/>
</dbReference>
<evidence type="ECO:0000256" key="1">
    <source>
        <dbReference type="SAM" id="MobiDB-lite"/>
    </source>
</evidence>
<comment type="caution">
    <text evidence="2">The sequence shown here is derived from an EMBL/GenBank/DDBJ whole genome shotgun (WGS) entry which is preliminary data.</text>
</comment>
<evidence type="ECO:0000313" key="2">
    <source>
        <dbReference type="EMBL" id="MBO0611189.1"/>
    </source>
</evidence>
<dbReference type="EMBL" id="JAFMPK010000049">
    <property type="protein sequence ID" value="MBO0611189.1"/>
    <property type="molecule type" value="Genomic_DNA"/>
</dbReference>
<sequence>MSTLDATFTATFTRPARHGQDARALATAPSGAREGEREHRASRGERRRQDSARHARDIRRKDQLERARDNAAARHPLSLR</sequence>
<accession>A0ABS3IFL1</accession>
<proteinExistence type="predicted"/>
<feature type="region of interest" description="Disordered" evidence="1">
    <location>
        <begin position="1"/>
        <end position="80"/>
    </location>
</feature>
<feature type="compositionally biased region" description="Basic and acidic residues" evidence="1">
    <location>
        <begin position="33"/>
        <end position="72"/>
    </location>
</feature>
<dbReference type="RefSeq" id="WP_207277151.1">
    <property type="nucleotide sequence ID" value="NZ_JAFMPK010000049.1"/>
</dbReference>